<dbReference type="Proteomes" id="UP000704762">
    <property type="component" value="Unassembled WGS sequence"/>
</dbReference>
<comment type="caution">
    <text evidence="1">The sequence shown here is derived from an EMBL/GenBank/DDBJ whole genome shotgun (WGS) entry which is preliminary data.</text>
</comment>
<reference evidence="1 2" key="1">
    <citation type="submission" date="2021-01" db="EMBL/GenBank/DDBJ databases">
        <title>Sequencing the genomes of 1000 actinobacteria strains.</title>
        <authorList>
            <person name="Klenk H.-P."/>
        </authorList>
    </citation>
    <scope>NUCLEOTIDE SEQUENCE [LARGE SCALE GENOMIC DNA]</scope>
    <source>
        <strain evidence="1 2">DSM 18662</strain>
    </source>
</reference>
<dbReference type="Gene3D" id="1.10.10.10">
    <property type="entry name" value="Winged helix-like DNA-binding domain superfamily/Winged helix DNA-binding domain"/>
    <property type="match status" value="1"/>
</dbReference>
<evidence type="ECO:0000313" key="2">
    <source>
        <dbReference type="Proteomes" id="UP000704762"/>
    </source>
</evidence>
<keyword evidence="1" id="KW-0238">DNA-binding</keyword>
<sequence>MSMHAEALYVVLAPMEASTVPDLAQLSDRTVAEVEQQLAELQRLGMVYEMGGGQWQAVPVLEAAKGLQAQRIAELDAAMMAADALQSKLLAASESRSDAVSTVVGREAIISVRREICGAAKREVCGFDKPPYTVAPRSNQQELDEESPEWQALERGVSVRSVYHPGFDPERLGQLTMFAAHGEQARMGIVPMKLLLIDSSIALIPSMKSYTPGHELRASLIRHPMVVEALQWLFEAVWDSSVSIIASAVNSNGQDPRRELLISLLMTGSTDSAIASQLGVNERSVRRWVSELMEEFGVRTRLQLGAALVRSETLRHETSRLGS</sequence>
<dbReference type="InterPro" id="IPR016032">
    <property type="entry name" value="Sig_transdc_resp-reg_C-effctor"/>
</dbReference>
<protein>
    <submittedName>
        <fullName evidence="1">DNA-binding CsgD family transcriptional regulator/sugar-specific transcriptional regulator TrmB</fullName>
    </submittedName>
</protein>
<proteinExistence type="predicted"/>
<organism evidence="1 2">
    <name type="scientific">Microlunatus panaciterrae</name>
    <dbReference type="NCBI Taxonomy" id="400768"/>
    <lineage>
        <taxon>Bacteria</taxon>
        <taxon>Bacillati</taxon>
        <taxon>Actinomycetota</taxon>
        <taxon>Actinomycetes</taxon>
        <taxon>Propionibacteriales</taxon>
        <taxon>Propionibacteriaceae</taxon>
        <taxon>Microlunatus</taxon>
    </lineage>
</organism>
<dbReference type="GO" id="GO:0003677">
    <property type="term" value="F:DNA binding"/>
    <property type="evidence" value="ECO:0007669"/>
    <property type="project" value="UniProtKB-KW"/>
</dbReference>
<dbReference type="InterPro" id="IPR051797">
    <property type="entry name" value="TrmB-like"/>
</dbReference>
<accession>A0ABS2RK87</accession>
<dbReference type="EMBL" id="JAFBCF010000001">
    <property type="protein sequence ID" value="MBM7799420.1"/>
    <property type="molecule type" value="Genomic_DNA"/>
</dbReference>
<gene>
    <name evidence="1" type="ORF">JOE57_002341</name>
</gene>
<dbReference type="SUPFAM" id="SSF46894">
    <property type="entry name" value="C-terminal effector domain of the bipartite response regulators"/>
    <property type="match status" value="1"/>
</dbReference>
<evidence type="ECO:0000313" key="1">
    <source>
        <dbReference type="EMBL" id="MBM7799420.1"/>
    </source>
</evidence>
<name>A0ABS2RK87_9ACTN</name>
<dbReference type="PANTHER" id="PTHR34293">
    <property type="entry name" value="HTH-TYPE TRANSCRIPTIONAL REGULATOR TRMBL2"/>
    <property type="match status" value="1"/>
</dbReference>
<keyword evidence="2" id="KW-1185">Reference proteome</keyword>
<dbReference type="RefSeq" id="WP_204918171.1">
    <property type="nucleotide sequence ID" value="NZ_BAAAQP010000003.1"/>
</dbReference>
<dbReference type="PANTHER" id="PTHR34293:SF1">
    <property type="entry name" value="HTH-TYPE TRANSCRIPTIONAL REGULATOR TRMBL2"/>
    <property type="match status" value="1"/>
</dbReference>
<dbReference type="InterPro" id="IPR036388">
    <property type="entry name" value="WH-like_DNA-bd_sf"/>
</dbReference>